<keyword evidence="3" id="KW-1185">Reference proteome</keyword>
<dbReference type="EMBL" id="HF935455">
    <property type="protein sequence ID" value="CCX09317.1"/>
    <property type="molecule type" value="Genomic_DNA"/>
</dbReference>
<evidence type="ECO:0000313" key="3">
    <source>
        <dbReference type="Proteomes" id="UP000018144"/>
    </source>
</evidence>
<proteinExistence type="predicted"/>
<accession>U4L104</accession>
<reference evidence="2 3" key="1">
    <citation type="journal article" date="2013" name="PLoS Genet.">
        <title>The genome and development-dependent transcriptomes of Pyronema confluens: a window into fungal evolution.</title>
        <authorList>
            <person name="Traeger S."/>
            <person name="Altegoer F."/>
            <person name="Freitag M."/>
            <person name="Gabaldon T."/>
            <person name="Kempken F."/>
            <person name="Kumar A."/>
            <person name="Marcet-Houben M."/>
            <person name="Poggeler S."/>
            <person name="Stajich J.E."/>
            <person name="Nowrousian M."/>
        </authorList>
    </citation>
    <scope>NUCLEOTIDE SEQUENCE [LARGE SCALE GENOMIC DNA]</scope>
    <source>
        <strain evidence="3">CBS 100304</strain>
        <tissue evidence="2">Vegetative mycelium</tissue>
    </source>
</reference>
<feature type="region of interest" description="Disordered" evidence="1">
    <location>
        <begin position="361"/>
        <end position="402"/>
    </location>
</feature>
<protein>
    <submittedName>
        <fullName evidence="2">Uncharacterized protein</fullName>
    </submittedName>
</protein>
<evidence type="ECO:0000313" key="2">
    <source>
        <dbReference type="EMBL" id="CCX09317.1"/>
    </source>
</evidence>
<dbReference type="InterPro" id="IPR011044">
    <property type="entry name" value="Quino_amine_DH_bsu"/>
</dbReference>
<gene>
    <name evidence="2" type="ORF">PCON_08910</name>
</gene>
<dbReference type="AlphaFoldDB" id="U4L104"/>
<organism evidence="2 3">
    <name type="scientific">Pyronema omphalodes (strain CBS 100304)</name>
    <name type="common">Pyronema confluens</name>
    <dbReference type="NCBI Taxonomy" id="1076935"/>
    <lineage>
        <taxon>Eukaryota</taxon>
        <taxon>Fungi</taxon>
        <taxon>Dikarya</taxon>
        <taxon>Ascomycota</taxon>
        <taxon>Pezizomycotina</taxon>
        <taxon>Pezizomycetes</taxon>
        <taxon>Pezizales</taxon>
        <taxon>Pyronemataceae</taxon>
        <taxon>Pyronema</taxon>
    </lineage>
</organism>
<sequence>MNGGSLALILDGKHDGRTLWSGLLSTPVYTAQKLLRPVFNDFYLAFITQLNDRGVIAITHLANNDLESDTVTCRIPFHPENVHSLQCDRNGRILMIGEVFPEVDNLHRVVIINPKTGDAIRQYQLPMSPNFNLAPRDWGYKLSPEGHKLLVWQSPRSAAYRSHLALQVSIFQLPKHHDDISDPPQTVRYLLASPHSELPTRHLNYDFALGVASFGNCLLTYQPLNLDDPIAGYGETLNRHNSILAGCSILAESETVVLGKHWLYMRSRAANDSVKIQLLRHSTPPPMMTESMPASGWSTPLSMVGAGERQFVDAGELTRRLAAMQAGNKESRNYSVSDDFEEMTREHSWKQLSSLGHRLSGKIKRAKSDAVPSLGSRSSKGKEREPMLQEVEGEKVPEKRSRGWSMQAGLAGLAGVAPGEGWKKKLFGKHH</sequence>
<dbReference type="OrthoDB" id="5298104at2759"/>
<dbReference type="STRING" id="1076935.U4L104"/>
<feature type="compositionally biased region" description="Basic and acidic residues" evidence="1">
    <location>
        <begin position="380"/>
        <end position="401"/>
    </location>
</feature>
<evidence type="ECO:0000256" key="1">
    <source>
        <dbReference type="SAM" id="MobiDB-lite"/>
    </source>
</evidence>
<name>U4L104_PYROM</name>
<dbReference type="SUPFAM" id="SSF50969">
    <property type="entry name" value="YVTN repeat-like/Quinoprotein amine dehydrogenase"/>
    <property type="match status" value="1"/>
</dbReference>
<dbReference type="Proteomes" id="UP000018144">
    <property type="component" value="Unassembled WGS sequence"/>
</dbReference>